<evidence type="ECO:0000313" key="2">
    <source>
        <dbReference type="Proteomes" id="UP000649259"/>
    </source>
</evidence>
<reference evidence="2" key="1">
    <citation type="submission" date="2023-07" db="EMBL/GenBank/DDBJ databases">
        <title>Whole genome shotgun sequence of Streptomyces cacaoi subsp. asoensis NBRC 13813.</title>
        <authorList>
            <person name="Komaki H."/>
            <person name="Tamura T."/>
        </authorList>
    </citation>
    <scope>NUCLEOTIDE SEQUENCE [LARGE SCALE GENOMIC DNA]</scope>
    <source>
        <strain evidence="2">NBRC 13813</strain>
    </source>
</reference>
<dbReference type="GeneID" id="91471992"/>
<dbReference type="Proteomes" id="UP000649259">
    <property type="component" value="Unassembled WGS sequence"/>
</dbReference>
<sequence length="174" mass="18493">MAKGTLETVGDVVTAVDTSRVNGISDAFLTSLRGCSLSKVVDGMFYTDQSVMLASVETGGETYFKLGSQDDDISGTYLLSQAGEVFIQGPDGGQLRFVNSGLGSFFHFLEKWSGFVSGPAPLDASGDIDEDAVIEEGVRLKGALERVDAAAFSDESTWWSNVYEEVELGVLGPL</sequence>
<dbReference type="InterPro" id="IPR025851">
    <property type="entry name" value="SUKH-4"/>
</dbReference>
<proteinExistence type="predicted"/>
<dbReference type="Pfam" id="PF14435">
    <property type="entry name" value="SUKH-4"/>
    <property type="match status" value="1"/>
</dbReference>
<dbReference type="EMBL" id="BNEB01000003">
    <property type="protein sequence ID" value="GHI62489.1"/>
    <property type="molecule type" value="Genomic_DNA"/>
</dbReference>
<organism evidence="1 2">
    <name type="scientific">Streptomyces asoensis</name>
    <dbReference type="NCBI Taxonomy" id="249586"/>
    <lineage>
        <taxon>Bacteria</taxon>
        <taxon>Bacillati</taxon>
        <taxon>Actinomycetota</taxon>
        <taxon>Actinomycetes</taxon>
        <taxon>Kitasatosporales</taxon>
        <taxon>Streptomycetaceae</taxon>
        <taxon>Streptomyces</taxon>
    </lineage>
</organism>
<evidence type="ECO:0000313" key="1">
    <source>
        <dbReference type="EMBL" id="GHI62489.1"/>
    </source>
</evidence>
<name>A0ABQ3S2Y7_9ACTN</name>
<protein>
    <submittedName>
        <fullName evidence="1">Uncharacterized protein</fullName>
    </submittedName>
</protein>
<accession>A0ABQ3S2Y7</accession>
<keyword evidence="2" id="KW-1185">Reference proteome</keyword>
<dbReference type="RefSeq" id="WP_189926974.1">
    <property type="nucleotide sequence ID" value="NZ_BMSI01000015.1"/>
</dbReference>
<comment type="caution">
    <text evidence="1">The sequence shown here is derived from an EMBL/GenBank/DDBJ whole genome shotgun (WGS) entry which is preliminary data.</text>
</comment>
<gene>
    <name evidence="1" type="ORF">Saso_41390</name>
</gene>